<keyword evidence="3" id="KW-1185">Reference proteome</keyword>
<dbReference type="KEGG" id="blau:DQQ01_12570"/>
<evidence type="ECO:0000256" key="1">
    <source>
        <dbReference type="SAM" id="MobiDB-lite"/>
    </source>
</evidence>
<dbReference type="OrthoDB" id="2082841at2"/>
<gene>
    <name evidence="2" type="ORF">DQQ01_12570</name>
</gene>
<sequence>MPAKVIIKIDKAAEAANIKMAGDEALSDVRDDIIDDINQYVPVQGGKPQNGGGGGLQSSARMHSDQTAHKGKLTIRWDTPYAQYQNKGEVMKGRPGPTRTYGPEKLKYTSEAAKAEWEKYAEQKHGEDWVLAVGKGIEQRLG</sequence>
<organism evidence="2 3">
    <name type="scientific">Blautia argi</name>
    <dbReference type="NCBI Taxonomy" id="1912897"/>
    <lineage>
        <taxon>Bacteria</taxon>
        <taxon>Bacillati</taxon>
        <taxon>Bacillota</taxon>
        <taxon>Clostridia</taxon>
        <taxon>Lachnospirales</taxon>
        <taxon>Lachnospiraceae</taxon>
        <taxon>Blautia</taxon>
    </lineage>
</organism>
<evidence type="ECO:0008006" key="4">
    <source>
        <dbReference type="Google" id="ProtNLM"/>
    </source>
</evidence>
<accession>A0A2Z4UCX8</accession>
<dbReference type="RefSeq" id="WP_111920324.1">
    <property type="nucleotide sequence ID" value="NZ_CP030280.1"/>
</dbReference>
<dbReference type="EMBL" id="CP030280">
    <property type="protein sequence ID" value="AWY98838.1"/>
    <property type="molecule type" value="Genomic_DNA"/>
</dbReference>
<proteinExistence type="predicted"/>
<evidence type="ECO:0000313" key="3">
    <source>
        <dbReference type="Proteomes" id="UP000250003"/>
    </source>
</evidence>
<reference evidence="3" key="1">
    <citation type="submission" date="2018-06" db="EMBL/GenBank/DDBJ databases">
        <title>Description of Blautia argi sp. nov., a new anaerobic isolated from dog feces.</title>
        <authorList>
            <person name="Chang Y.-H."/>
            <person name="Paek J."/>
            <person name="Shin Y."/>
        </authorList>
    </citation>
    <scope>NUCLEOTIDE SEQUENCE [LARGE SCALE GENOMIC DNA]</scope>
    <source>
        <strain evidence="3">KCTC 15426</strain>
    </source>
</reference>
<dbReference type="AlphaFoldDB" id="A0A2Z4UCX8"/>
<dbReference type="Proteomes" id="UP000250003">
    <property type="component" value="Chromosome"/>
</dbReference>
<protein>
    <recommendedName>
        <fullName evidence="4">HK97 gp10 family phage protein</fullName>
    </recommendedName>
</protein>
<name>A0A2Z4UCX8_9FIRM</name>
<evidence type="ECO:0000313" key="2">
    <source>
        <dbReference type="EMBL" id="AWY98838.1"/>
    </source>
</evidence>
<feature type="region of interest" description="Disordered" evidence="1">
    <location>
        <begin position="41"/>
        <end position="72"/>
    </location>
</feature>